<accession>A0A0B1SG17</accession>
<evidence type="ECO:0000313" key="1">
    <source>
        <dbReference type="EMBL" id="KHJ84258.1"/>
    </source>
</evidence>
<organism evidence="1 2">
    <name type="scientific">Oesophagostomum dentatum</name>
    <name type="common">Nodular worm</name>
    <dbReference type="NCBI Taxonomy" id="61180"/>
    <lineage>
        <taxon>Eukaryota</taxon>
        <taxon>Metazoa</taxon>
        <taxon>Ecdysozoa</taxon>
        <taxon>Nematoda</taxon>
        <taxon>Chromadorea</taxon>
        <taxon>Rhabditida</taxon>
        <taxon>Rhabditina</taxon>
        <taxon>Rhabditomorpha</taxon>
        <taxon>Strongyloidea</taxon>
        <taxon>Strongylidae</taxon>
        <taxon>Oesophagostomum</taxon>
    </lineage>
</organism>
<feature type="non-terminal residue" evidence="1">
    <location>
        <position position="1"/>
    </location>
</feature>
<dbReference type="EMBL" id="KN569358">
    <property type="protein sequence ID" value="KHJ84258.1"/>
    <property type="molecule type" value="Genomic_DNA"/>
</dbReference>
<keyword evidence="2" id="KW-1185">Reference proteome</keyword>
<gene>
    <name evidence="1" type="ORF">OESDEN_16031</name>
</gene>
<dbReference type="Proteomes" id="UP000053660">
    <property type="component" value="Unassembled WGS sequence"/>
</dbReference>
<reference evidence="1 2" key="1">
    <citation type="submission" date="2014-03" db="EMBL/GenBank/DDBJ databases">
        <title>Draft genome of the hookworm Oesophagostomum dentatum.</title>
        <authorList>
            <person name="Mitreva M."/>
        </authorList>
    </citation>
    <scope>NUCLEOTIDE SEQUENCE [LARGE SCALE GENOMIC DNA]</scope>
    <source>
        <strain evidence="1 2">OD-Hann</strain>
    </source>
</reference>
<proteinExistence type="predicted"/>
<name>A0A0B1SG17_OESDE</name>
<sequence length="145" mass="14863">SYASPAIAVADPVVAVAEPDVAVAPAALAGAALAAPAAVVAPTAVAAPVPYLAHASVYSHAFPYAVYANYYPRTAIRNIVKAYQKETGHSSDTTLVQDHFPAPAQFIPVGHVVSEPVVAVAPAAARQKAAAKKTVRAQRSLTQKI</sequence>
<dbReference type="AlphaFoldDB" id="A0A0B1SG17"/>
<dbReference type="OrthoDB" id="5877292at2759"/>
<evidence type="ECO:0000313" key="2">
    <source>
        <dbReference type="Proteomes" id="UP000053660"/>
    </source>
</evidence>
<protein>
    <submittedName>
        <fullName evidence="1">Uncharacterized protein</fullName>
    </submittedName>
</protein>